<feature type="transmembrane region" description="Helical" evidence="1">
    <location>
        <begin position="142"/>
        <end position="162"/>
    </location>
</feature>
<dbReference type="EMBL" id="FQVU01000001">
    <property type="protein sequence ID" value="SHF46648.1"/>
    <property type="molecule type" value="Genomic_DNA"/>
</dbReference>
<gene>
    <name evidence="2" type="ORF">SAMN05443575_0012</name>
</gene>
<dbReference type="AlphaFoldDB" id="A0A1M5BVV4"/>
<feature type="transmembrane region" description="Helical" evidence="1">
    <location>
        <begin position="25"/>
        <end position="43"/>
    </location>
</feature>
<dbReference type="PANTHER" id="PTHR33979:SF2">
    <property type="entry name" value="PEPTIDASE M50B-LIKE-DOMAIN-CONTAINING PROTEIN"/>
    <property type="match status" value="1"/>
</dbReference>
<feature type="transmembrane region" description="Helical" evidence="1">
    <location>
        <begin position="92"/>
        <end position="111"/>
    </location>
</feature>
<keyword evidence="3" id="KW-1185">Reference proteome</keyword>
<evidence type="ECO:0000313" key="3">
    <source>
        <dbReference type="Proteomes" id="UP000186132"/>
    </source>
</evidence>
<proteinExistence type="predicted"/>
<accession>A0A1M5BVV4</accession>
<name>A0A1M5BVV4_9ACTN</name>
<dbReference type="RefSeq" id="WP_073384498.1">
    <property type="nucleotide sequence ID" value="NZ_FQVU01000001.1"/>
</dbReference>
<dbReference type="Pfam" id="PF13398">
    <property type="entry name" value="Peptidase_M50B"/>
    <property type="match status" value="1"/>
</dbReference>
<protein>
    <submittedName>
        <fullName evidence="2">Peptidase M50B-like</fullName>
    </submittedName>
</protein>
<dbReference type="PANTHER" id="PTHR33979">
    <property type="entry name" value="OS02G0221600 PROTEIN"/>
    <property type="match status" value="1"/>
</dbReference>
<organism evidence="2 3">
    <name type="scientific">Jatrophihabitans endophyticus</name>
    <dbReference type="NCBI Taxonomy" id="1206085"/>
    <lineage>
        <taxon>Bacteria</taxon>
        <taxon>Bacillati</taxon>
        <taxon>Actinomycetota</taxon>
        <taxon>Actinomycetes</taxon>
        <taxon>Jatrophihabitantales</taxon>
        <taxon>Jatrophihabitantaceae</taxon>
        <taxon>Jatrophihabitans</taxon>
    </lineage>
</organism>
<keyword evidence="1" id="KW-1133">Transmembrane helix</keyword>
<feature type="transmembrane region" description="Helical" evidence="1">
    <location>
        <begin position="214"/>
        <end position="237"/>
    </location>
</feature>
<dbReference type="Proteomes" id="UP000186132">
    <property type="component" value="Unassembled WGS sequence"/>
</dbReference>
<reference evidence="2 3" key="1">
    <citation type="submission" date="2016-11" db="EMBL/GenBank/DDBJ databases">
        <authorList>
            <person name="Jaros S."/>
            <person name="Januszkiewicz K."/>
            <person name="Wedrychowicz H."/>
        </authorList>
    </citation>
    <scope>NUCLEOTIDE SEQUENCE [LARGE SCALE GENOMIC DNA]</scope>
    <source>
        <strain evidence="2 3">DSM 45627</strain>
    </source>
</reference>
<feature type="transmembrane region" description="Helical" evidence="1">
    <location>
        <begin position="168"/>
        <end position="186"/>
    </location>
</feature>
<keyword evidence="1" id="KW-0812">Transmembrane</keyword>
<keyword evidence="1" id="KW-0472">Membrane</keyword>
<dbReference type="STRING" id="1206085.SAMN05443575_0012"/>
<feature type="transmembrane region" description="Helical" evidence="1">
    <location>
        <begin position="117"/>
        <end position="135"/>
    </location>
</feature>
<evidence type="ECO:0000256" key="1">
    <source>
        <dbReference type="SAM" id="Phobius"/>
    </source>
</evidence>
<sequence length="240" mass="25272">MSGEHSVSRVWDSITATQPAPTPRAIVACAVVALLVVAWRPLWIRARHLVTITHEGAHGVAALLSGRRLSGIRLHSDTSGLTLSRGRRTGPGMILTALAGYPGPALVGLGAAGLLRAGHAVALLWLALLLLALLLAQIRNWFGLWSVLVAGAAVFAVSWWASPAAQSTFAYTVTWFLLLAAPRPVLELARSRRAGRARDSDADVLGRLTRTPGALWVAVFLVVTVAALAAGVVLIAGRPF</sequence>
<evidence type="ECO:0000313" key="2">
    <source>
        <dbReference type="EMBL" id="SHF46648.1"/>
    </source>
</evidence>
<dbReference type="InterPro" id="IPR049500">
    <property type="entry name" value="Peptidase_M50B-like"/>
</dbReference>